<dbReference type="PANTHER" id="PTHR12358">
    <property type="entry name" value="SPHINGOSINE KINASE"/>
    <property type="match status" value="1"/>
</dbReference>
<dbReference type="Gene3D" id="2.60.200.40">
    <property type="match status" value="1"/>
</dbReference>
<dbReference type="InterPro" id="IPR016064">
    <property type="entry name" value="NAD/diacylglycerol_kinase_sf"/>
</dbReference>
<gene>
    <name evidence="9" type="ORF">E5676_scaffold255G007220</name>
</gene>
<keyword evidence="3" id="KW-0547">Nucleotide-binding</keyword>
<dbReference type="PANTHER" id="PTHR12358:SF31">
    <property type="entry name" value="ACYLGLYCEROL KINASE, MITOCHONDRIAL"/>
    <property type="match status" value="1"/>
</dbReference>
<dbReference type="AlphaFoldDB" id="A0A5D3CP30"/>
<sequence>MDQSEDSDSILNHRVLLPDGTVTPMILTTDGWLQWSEKSQRRLSIDKEVLGFSMDGPKIRIKALVEDRGGFRCFGNSGALVRKEFVFQPLSEESRALWCLKLRECIDLLGRPKKLFVLVNPFGGKGAGSKIYRDEVKPILEDAEINVTLQETKYQRHAEEVAYSLDFTNYDGIVCVSGDGILVEVINGLLRRDDWVDAIKTPLGVVPAGTGNGMVKSLLHSIGDPCTARNATLAIVRGHKCSLDVATISQGEAKHFTVLMLAWGLVADIDIESEKYRWMGSARLDIYALQRIISLRHYRGGVSFVPAPGFEDYGEPTRYDYETASVVEVDKSDGVPISTQRHGYEGPNINLKDLEWRKFDGPFISVWLHNVPWGAENTLAAPDAKDPPIWMPRLKVIIEPPVKENPIPNDSSIVFEKSSLESNDPNRVKAFVLKPGTRVEEPSKEGIIDADGEILALGKGTLTTGQKTLMNYDELQISVHQGLATLFSPCRN</sequence>
<dbReference type="PROSITE" id="PS50146">
    <property type="entry name" value="DAGK"/>
    <property type="match status" value="1"/>
</dbReference>
<organism evidence="9 10">
    <name type="scientific">Cucumis melo var. makuwa</name>
    <name type="common">Oriental melon</name>
    <dbReference type="NCBI Taxonomy" id="1194695"/>
    <lineage>
        <taxon>Eukaryota</taxon>
        <taxon>Viridiplantae</taxon>
        <taxon>Streptophyta</taxon>
        <taxon>Embryophyta</taxon>
        <taxon>Tracheophyta</taxon>
        <taxon>Spermatophyta</taxon>
        <taxon>Magnoliopsida</taxon>
        <taxon>eudicotyledons</taxon>
        <taxon>Gunneridae</taxon>
        <taxon>Pentapetalae</taxon>
        <taxon>rosids</taxon>
        <taxon>fabids</taxon>
        <taxon>Cucurbitales</taxon>
        <taxon>Cucurbitaceae</taxon>
        <taxon>Benincaseae</taxon>
        <taxon>Cucumis</taxon>
    </lineage>
</organism>
<feature type="domain" description="DAGKc" evidence="8">
    <location>
        <begin position="110"/>
        <end position="252"/>
    </location>
</feature>
<keyword evidence="2" id="KW-0808">Transferase</keyword>
<accession>A0A5D3CP30</accession>
<comment type="subcellular location">
    <subcellularLocation>
        <location evidence="1">Vacuole membrane</location>
        <topology evidence="1">Peripheral membrane protein</topology>
    </subcellularLocation>
</comment>
<keyword evidence="5" id="KW-0067">ATP-binding</keyword>
<dbReference type="GO" id="GO:0005524">
    <property type="term" value="F:ATP binding"/>
    <property type="evidence" value="ECO:0007669"/>
    <property type="project" value="UniProtKB-KW"/>
</dbReference>
<evidence type="ECO:0000256" key="2">
    <source>
        <dbReference type="ARBA" id="ARBA00022679"/>
    </source>
</evidence>
<dbReference type="Gene3D" id="3.40.50.10330">
    <property type="entry name" value="Probable inorganic polyphosphate/atp-NAD kinase, domain 1"/>
    <property type="match status" value="1"/>
</dbReference>
<name>A0A5D3CP30_CUCMM</name>
<dbReference type="GO" id="GO:0046512">
    <property type="term" value="P:sphingosine biosynthetic process"/>
    <property type="evidence" value="ECO:0007669"/>
    <property type="project" value="TreeGrafter"/>
</dbReference>
<proteinExistence type="predicted"/>
<keyword evidence="6" id="KW-0472">Membrane</keyword>
<dbReference type="SUPFAM" id="SSF111331">
    <property type="entry name" value="NAD kinase/diacylglycerol kinase-like"/>
    <property type="match status" value="1"/>
</dbReference>
<evidence type="ECO:0000313" key="9">
    <source>
        <dbReference type="EMBL" id="TYK13112.1"/>
    </source>
</evidence>
<evidence type="ECO:0000256" key="4">
    <source>
        <dbReference type="ARBA" id="ARBA00022777"/>
    </source>
</evidence>
<dbReference type="Proteomes" id="UP000321947">
    <property type="component" value="Unassembled WGS sequence"/>
</dbReference>
<dbReference type="GO" id="GO:0071215">
    <property type="term" value="P:cellular response to abscisic acid stimulus"/>
    <property type="evidence" value="ECO:0007669"/>
    <property type="project" value="UniProtKB-ARBA"/>
</dbReference>
<evidence type="ECO:0000256" key="3">
    <source>
        <dbReference type="ARBA" id="ARBA00022741"/>
    </source>
</evidence>
<dbReference type="InterPro" id="IPR050187">
    <property type="entry name" value="Lipid_Phosphate_FormReg"/>
</dbReference>
<evidence type="ECO:0000256" key="5">
    <source>
        <dbReference type="ARBA" id="ARBA00022840"/>
    </source>
</evidence>
<dbReference type="EC" id="2.7.1.91" evidence="7"/>
<evidence type="ECO:0000313" key="10">
    <source>
        <dbReference type="Proteomes" id="UP000321947"/>
    </source>
</evidence>
<dbReference type="SMART" id="SM00046">
    <property type="entry name" value="DAGKc"/>
    <property type="match status" value="1"/>
</dbReference>
<evidence type="ECO:0000259" key="8">
    <source>
        <dbReference type="PROSITE" id="PS50146"/>
    </source>
</evidence>
<dbReference type="InterPro" id="IPR017438">
    <property type="entry name" value="ATP-NAD_kinase_N"/>
</dbReference>
<evidence type="ECO:0000256" key="1">
    <source>
        <dbReference type="ARBA" id="ARBA00004148"/>
    </source>
</evidence>
<evidence type="ECO:0000256" key="7">
    <source>
        <dbReference type="ARBA" id="ARBA00044037"/>
    </source>
</evidence>
<evidence type="ECO:0000256" key="6">
    <source>
        <dbReference type="ARBA" id="ARBA00023136"/>
    </source>
</evidence>
<dbReference type="GO" id="GO:0008481">
    <property type="term" value="F:sphingosine kinase activity"/>
    <property type="evidence" value="ECO:0007669"/>
    <property type="project" value="UniProtKB-EC"/>
</dbReference>
<dbReference type="GO" id="GO:0009705">
    <property type="term" value="C:plant-type vacuole membrane"/>
    <property type="evidence" value="ECO:0007669"/>
    <property type="project" value="UniProtKB-ARBA"/>
</dbReference>
<comment type="caution">
    <text evidence="9">The sequence shown here is derived from an EMBL/GenBank/DDBJ whole genome shotgun (WGS) entry which is preliminary data.</text>
</comment>
<dbReference type="InterPro" id="IPR001206">
    <property type="entry name" value="Diacylglycerol_kinase_cat_dom"/>
</dbReference>
<dbReference type="FunFam" id="3.40.50.10330:FF:000005">
    <property type="entry name" value="Sphingosine kinase 2"/>
    <property type="match status" value="1"/>
</dbReference>
<protein>
    <recommendedName>
        <fullName evidence="7">sphingosine kinase</fullName>
        <ecNumber evidence="7">2.7.1.91</ecNumber>
    </recommendedName>
</protein>
<keyword evidence="4 9" id="KW-0418">Kinase</keyword>
<dbReference type="EMBL" id="SSTD01010113">
    <property type="protein sequence ID" value="TYK13112.1"/>
    <property type="molecule type" value="Genomic_DNA"/>
</dbReference>
<dbReference type="Pfam" id="PF00781">
    <property type="entry name" value="DAGK_cat"/>
    <property type="match status" value="1"/>
</dbReference>
<reference evidence="9 10" key="1">
    <citation type="submission" date="2019-08" db="EMBL/GenBank/DDBJ databases">
        <title>Draft genome sequences of two oriental melons (Cucumis melo L. var makuwa).</title>
        <authorList>
            <person name="Kwon S.-Y."/>
        </authorList>
    </citation>
    <scope>NUCLEOTIDE SEQUENCE [LARGE SCALE GENOMIC DNA]</scope>
    <source>
        <strain evidence="10">cv. Chang Bougi</strain>
        <tissue evidence="9">Leaf</tissue>
    </source>
</reference>